<dbReference type="SUPFAM" id="SSF53474">
    <property type="entry name" value="alpha/beta-Hydrolases"/>
    <property type="match status" value="1"/>
</dbReference>
<dbReference type="AlphaFoldDB" id="A0A164AF31"/>
<evidence type="ECO:0000256" key="1">
    <source>
        <dbReference type="ARBA" id="ARBA00022801"/>
    </source>
</evidence>
<dbReference type="GO" id="GO:0016020">
    <property type="term" value="C:membrane"/>
    <property type="evidence" value="ECO:0007669"/>
    <property type="project" value="TreeGrafter"/>
</dbReference>
<dbReference type="InterPro" id="IPR029058">
    <property type="entry name" value="AB_hydrolase_fold"/>
</dbReference>
<evidence type="ECO:0000259" key="2">
    <source>
        <dbReference type="Pfam" id="PF00561"/>
    </source>
</evidence>
<dbReference type="EMBL" id="LVYV01000002">
    <property type="protein sequence ID" value="KZD24707.1"/>
    <property type="molecule type" value="Genomic_DNA"/>
</dbReference>
<reference evidence="3 4" key="1">
    <citation type="submission" date="2016-03" db="EMBL/GenBank/DDBJ databases">
        <title>Microsymbionts genomes from the relict species Vavilovia formosa (Stev.) Fed.</title>
        <authorList>
            <person name="Kopat V."/>
            <person name="Chirak E."/>
            <person name="Kimeklis A."/>
            <person name="Andronov E."/>
        </authorList>
    </citation>
    <scope>NUCLEOTIDE SEQUENCE [LARGE SCALE GENOMIC DNA]</scope>
    <source>
        <strain evidence="3 4">Vaf07</strain>
    </source>
</reference>
<dbReference type="STRING" id="943830.A4A58_20355"/>
<dbReference type="PANTHER" id="PTHR43798">
    <property type="entry name" value="MONOACYLGLYCEROL LIPASE"/>
    <property type="match status" value="1"/>
</dbReference>
<dbReference type="PANTHER" id="PTHR43798:SF31">
    <property type="entry name" value="AB HYDROLASE SUPERFAMILY PROTEIN YCLE"/>
    <property type="match status" value="1"/>
</dbReference>
<feature type="domain" description="AB hydrolase-1" evidence="2">
    <location>
        <begin position="22"/>
        <end position="254"/>
    </location>
</feature>
<name>A0A164AF31_9BRAD</name>
<dbReference type="Gene3D" id="3.40.50.1820">
    <property type="entry name" value="alpha/beta hydrolase"/>
    <property type="match status" value="1"/>
</dbReference>
<dbReference type="InterPro" id="IPR000073">
    <property type="entry name" value="AB_hydrolase_1"/>
</dbReference>
<accession>A0A164AF31</accession>
<dbReference type="RefSeq" id="WP_068730538.1">
    <property type="nucleotide sequence ID" value="NZ_LVYV01000002.1"/>
</dbReference>
<evidence type="ECO:0000313" key="3">
    <source>
        <dbReference type="EMBL" id="KZD24707.1"/>
    </source>
</evidence>
<keyword evidence="1 3" id="KW-0378">Hydrolase</keyword>
<dbReference type="InterPro" id="IPR050266">
    <property type="entry name" value="AB_hydrolase_sf"/>
</dbReference>
<sequence length="286" mass="31559">MPHVTTADGAKLYYEEVGTGSPVVFVHEYAGDYRTWEPQLRYFSRSYRCVTYSQRGYPPSDVPTDPARYGQDIARDDVVALMDALKIDKAHIVGHSMGASTALHVGIHYPDRCLSVTAASCGYGSSPDPAFVEQGRAASRETAKMFETVDFPTAAARYADGATRQTHKNKDPRGFAEFARMLADHSPVGHALTMRELQAKRPMLWEMKPQLEKFTPPLLIIVGDEDDWCLDPSIFLKRTVPTAGLLVLPRAGHTITSEEPAAFNAALAELFPAAEFGRWMSHKPAA</sequence>
<gene>
    <name evidence="3" type="ORF">A4A58_20355</name>
</gene>
<dbReference type="OrthoDB" id="9804723at2"/>
<keyword evidence="4" id="KW-1185">Reference proteome</keyword>
<dbReference type="Pfam" id="PF00561">
    <property type="entry name" value="Abhydrolase_1"/>
    <property type="match status" value="1"/>
</dbReference>
<evidence type="ECO:0000313" key="4">
    <source>
        <dbReference type="Proteomes" id="UP000076574"/>
    </source>
</evidence>
<protein>
    <submittedName>
        <fullName evidence="3">Alpha/beta hydrolase</fullName>
    </submittedName>
</protein>
<comment type="caution">
    <text evidence="3">The sequence shown here is derived from an EMBL/GenBank/DDBJ whole genome shotgun (WGS) entry which is preliminary data.</text>
</comment>
<dbReference type="Proteomes" id="UP000076574">
    <property type="component" value="Unassembled WGS sequence"/>
</dbReference>
<proteinExistence type="predicted"/>
<dbReference type="GO" id="GO:0016787">
    <property type="term" value="F:hydrolase activity"/>
    <property type="evidence" value="ECO:0007669"/>
    <property type="project" value="UniProtKB-KW"/>
</dbReference>
<organism evidence="3 4">
    <name type="scientific">Tardiphaga robiniae</name>
    <dbReference type="NCBI Taxonomy" id="943830"/>
    <lineage>
        <taxon>Bacteria</taxon>
        <taxon>Pseudomonadati</taxon>
        <taxon>Pseudomonadota</taxon>
        <taxon>Alphaproteobacteria</taxon>
        <taxon>Hyphomicrobiales</taxon>
        <taxon>Nitrobacteraceae</taxon>
        <taxon>Tardiphaga</taxon>
    </lineage>
</organism>